<dbReference type="EMBL" id="JBHSBC010000056">
    <property type="protein sequence ID" value="MFC3986447.1"/>
    <property type="molecule type" value="Genomic_DNA"/>
</dbReference>
<proteinExistence type="predicted"/>
<gene>
    <name evidence="2" type="ORF">ACFOYY_40390</name>
</gene>
<dbReference type="Proteomes" id="UP001595698">
    <property type="component" value="Unassembled WGS sequence"/>
</dbReference>
<evidence type="ECO:0000256" key="1">
    <source>
        <dbReference type="SAM" id="MobiDB-lite"/>
    </source>
</evidence>
<dbReference type="InterPro" id="IPR057972">
    <property type="entry name" value="Terminase_7"/>
</dbReference>
<dbReference type="RefSeq" id="WP_386196694.1">
    <property type="nucleotide sequence ID" value="NZ_JBHSBC010000056.1"/>
</dbReference>
<accession>A0ABV8FCN7</accession>
<keyword evidence="3" id="KW-1185">Reference proteome</keyword>
<dbReference type="Pfam" id="PF25673">
    <property type="entry name" value="Terminase_7"/>
    <property type="match status" value="1"/>
</dbReference>
<reference evidence="3" key="1">
    <citation type="journal article" date="2019" name="Int. J. Syst. Evol. Microbiol.">
        <title>The Global Catalogue of Microorganisms (GCM) 10K type strain sequencing project: providing services to taxonomists for standard genome sequencing and annotation.</title>
        <authorList>
            <consortium name="The Broad Institute Genomics Platform"/>
            <consortium name="The Broad Institute Genome Sequencing Center for Infectious Disease"/>
            <person name="Wu L."/>
            <person name="Ma J."/>
        </authorList>
    </citation>
    <scope>NUCLEOTIDE SEQUENCE [LARGE SCALE GENOMIC DNA]</scope>
    <source>
        <strain evidence="3">TBRC 7912</strain>
    </source>
</reference>
<protein>
    <recommendedName>
        <fullName evidence="4">Terminase small subunit</fullName>
    </recommendedName>
</protein>
<feature type="region of interest" description="Disordered" evidence="1">
    <location>
        <begin position="1"/>
        <end position="41"/>
    </location>
</feature>
<evidence type="ECO:0008006" key="4">
    <source>
        <dbReference type="Google" id="ProtNLM"/>
    </source>
</evidence>
<sequence length="149" mass="17140">MAGVGPAPKDPSRRARRNKDPQPQTVLRFEKAEAPDLPGDIDWHPRTREWWEVWKRSPQAEVMSETDWSFLLDTALMHHAMWSKGQWTLAAEVRLRVSKLGATPEDRARLRMVFADADEKDAKRPEQPKSQSRYANLRVLPSRQVGEGS</sequence>
<evidence type="ECO:0000313" key="2">
    <source>
        <dbReference type="EMBL" id="MFC3986447.1"/>
    </source>
</evidence>
<comment type="caution">
    <text evidence="2">The sequence shown here is derived from an EMBL/GenBank/DDBJ whole genome shotgun (WGS) entry which is preliminary data.</text>
</comment>
<organism evidence="2 3">
    <name type="scientific">Streptosporangium jomthongense</name>
    <dbReference type="NCBI Taxonomy" id="1193683"/>
    <lineage>
        <taxon>Bacteria</taxon>
        <taxon>Bacillati</taxon>
        <taxon>Actinomycetota</taxon>
        <taxon>Actinomycetes</taxon>
        <taxon>Streptosporangiales</taxon>
        <taxon>Streptosporangiaceae</taxon>
        <taxon>Streptosporangium</taxon>
    </lineage>
</organism>
<name>A0ABV8FCN7_9ACTN</name>
<evidence type="ECO:0000313" key="3">
    <source>
        <dbReference type="Proteomes" id="UP001595698"/>
    </source>
</evidence>
<feature type="region of interest" description="Disordered" evidence="1">
    <location>
        <begin position="118"/>
        <end position="149"/>
    </location>
</feature>